<dbReference type="EMBL" id="QGKV02000297">
    <property type="protein sequence ID" value="KAF3610149.1"/>
    <property type="molecule type" value="Genomic_DNA"/>
</dbReference>
<evidence type="ECO:0000313" key="3">
    <source>
        <dbReference type="Proteomes" id="UP000266723"/>
    </source>
</evidence>
<gene>
    <name evidence="2" type="ORF">DY000_02044574</name>
</gene>
<dbReference type="Proteomes" id="UP000266723">
    <property type="component" value="Unassembled WGS sequence"/>
</dbReference>
<feature type="compositionally biased region" description="Basic and acidic residues" evidence="1">
    <location>
        <begin position="97"/>
        <end position="109"/>
    </location>
</feature>
<keyword evidence="3" id="KW-1185">Reference proteome</keyword>
<accession>A0ABQ7F2R7</accession>
<organism evidence="2 3">
    <name type="scientific">Brassica cretica</name>
    <name type="common">Mustard</name>
    <dbReference type="NCBI Taxonomy" id="69181"/>
    <lineage>
        <taxon>Eukaryota</taxon>
        <taxon>Viridiplantae</taxon>
        <taxon>Streptophyta</taxon>
        <taxon>Embryophyta</taxon>
        <taxon>Tracheophyta</taxon>
        <taxon>Spermatophyta</taxon>
        <taxon>Magnoliopsida</taxon>
        <taxon>eudicotyledons</taxon>
        <taxon>Gunneridae</taxon>
        <taxon>Pentapetalae</taxon>
        <taxon>rosids</taxon>
        <taxon>malvids</taxon>
        <taxon>Brassicales</taxon>
        <taxon>Brassicaceae</taxon>
        <taxon>Brassiceae</taxon>
        <taxon>Brassica</taxon>
    </lineage>
</organism>
<evidence type="ECO:0000313" key="2">
    <source>
        <dbReference type="EMBL" id="KAF3610149.1"/>
    </source>
</evidence>
<sequence>MEKGTDGKMKSVASIPANYVSILQLQERWMKEKEGKHKERDLGVKQQQVDGQRRREKEEPREKKRPMEKGTDGKMKSVASIPANYVSILQLQERWMKEKEGKHKERDLGVKQQQVDGQRRREKEEPRVNLEGRFHINRLKKETNCVDKEGVEVSATVSKKGEDGGYWRDRKKKWSKKKNKKNQGGSVKEVVKSVSVKEEIPGDNIVQNRENAAADSNSIYLETHFEHLLIKKRVEEDGRDRQVKVPARLNGRQGYYRNQKHETKTMVWVKK</sequence>
<evidence type="ECO:0000256" key="1">
    <source>
        <dbReference type="SAM" id="MobiDB-lite"/>
    </source>
</evidence>
<feature type="compositionally biased region" description="Basic and acidic residues" evidence="1">
    <location>
        <begin position="31"/>
        <end position="43"/>
    </location>
</feature>
<comment type="caution">
    <text evidence="2">The sequence shown here is derived from an EMBL/GenBank/DDBJ whole genome shotgun (WGS) entry which is preliminary data.</text>
</comment>
<feature type="compositionally biased region" description="Basic residues" evidence="1">
    <location>
        <begin position="169"/>
        <end position="181"/>
    </location>
</feature>
<feature type="region of interest" description="Disordered" evidence="1">
    <location>
        <begin position="159"/>
        <end position="188"/>
    </location>
</feature>
<protein>
    <submittedName>
        <fullName evidence="2">Uncharacterized protein</fullName>
    </submittedName>
</protein>
<reference evidence="2 3" key="1">
    <citation type="journal article" date="2020" name="BMC Genomics">
        <title>Intraspecific diversification of the crop wild relative Brassica cretica Lam. using demographic model selection.</title>
        <authorList>
            <person name="Kioukis A."/>
            <person name="Michalopoulou V.A."/>
            <person name="Briers L."/>
            <person name="Pirintsos S."/>
            <person name="Studholme D.J."/>
            <person name="Pavlidis P."/>
            <person name="Sarris P.F."/>
        </authorList>
    </citation>
    <scope>NUCLEOTIDE SEQUENCE [LARGE SCALE GENOMIC DNA]</scope>
    <source>
        <strain evidence="3">cv. PFS-1207/04</strain>
    </source>
</reference>
<feature type="compositionally biased region" description="Basic and acidic residues" evidence="1">
    <location>
        <begin position="51"/>
        <end position="75"/>
    </location>
</feature>
<feature type="compositionally biased region" description="Basic and acidic residues" evidence="1">
    <location>
        <begin position="159"/>
        <end position="168"/>
    </location>
</feature>
<feature type="compositionally biased region" description="Basic and acidic residues" evidence="1">
    <location>
        <begin position="117"/>
        <end position="129"/>
    </location>
</feature>
<feature type="region of interest" description="Disordered" evidence="1">
    <location>
        <begin position="97"/>
        <end position="129"/>
    </location>
</feature>
<name>A0ABQ7F2R7_BRACR</name>
<feature type="region of interest" description="Disordered" evidence="1">
    <location>
        <begin position="31"/>
        <end position="79"/>
    </location>
</feature>
<proteinExistence type="predicted"/>